<comment type="subcellular location">
    <subcellularLocation>
        <location evidence="1">Cell membrane</location>
        <topology evidence="1">Multi-pass membrane protein</topology>
    </subcellularLocation>
</comment>
<feature type="transmembrane region" description="Helical" evidence="8">
    <location>
        <begin position="334"/>
        <end position="350"/>
    </location>
</feature>
<gene>
    <name evidence="10" type="ORF">HDF15_005005</name>
</gene>
<feature type="transmembrane region" description="Helical" evidence="8">
    <location>
        <begin position="89"/>
        <end position="109"/>
    </location>
</feature>
<evidence type="ECO:0000256" key="8">
    <source>
        <dbReference type="SAM" id="Phobius"/>
    </source>
</evidence>
<dbReference type="AlphaFoldDB" id="A0A7W7ZUW2"/>
<dbReference type="GO" id="GO:0005886">
    <property type="term" value="C:plasma membrane"/>
    <property type="evidence" value="ECO:0007669"/>
    <property type="project" value="UniProtKB-SubCell"/>
</dbReference>
<keyword evidence="7 8" id="KW-0472">Membrane</keyword>
<feature type="transmembrane region" description="Helical" evidence="8">
    <location>
        <begin position="215"/>
        <end position="233"/>
    </location>
</feature>
<dbReference type="GO" id="GO:0009103">
    <property type="term" value="P:lipopolysaccharide biosynthetic process"/>
    <property type="evidence" value="ECO:0007669"/>
    <property type="project" value="UniProtKB-ARBA"/>
</dbReference>
<evidence type="ECO:0000256" key="1">
    <source>
        <dbReference type="ARBA" id="ARBA00004651"/>
    </source>
</evidence>
<evidence type="ECO:0000256" key="3">
    <source>
        <dbReference type="ARBA" id="ARBA00022676"/>
    </source>
</evidence>
<reference evidence="10 11" key="1">
    <citation type="submission" date="2020-08" db="EMBL/GenBank/DDBJ databases">
        <title>Genomic Encyclopedia of Type Strains, Phase IV (KMG-V): Genome sequencing to study the core and pangenomes of soil and plant-associated prokaryotes.</title>
        <authorList>
            <person name="Whitman W."/>
        </authorList>
    </citation>
    <scope>NUCLEOTIDE SEQUENCE [LARGE SCALE GENOMIC DNA]</scope>
    <source>
        <strain evidence="10 11">X5P3</strain>
    </source>
</reference>
<evidence type="ECO:0000313" key="11">
    <source>
        <dbReference type="Proteomes" id="UP000584867"/>
    </source>
</evidence>
<evidence type="ECO:0000259" key="9">
    <source>
        <dbReference type="Pfam" id="PF13231"/>
    </source>
</evidence>
<dbReference type="Pfam" id="PF13231">
    <property type="entry name" value="PMT_2"/>
    <property type="match status" value="1"/>
</dbReference>
<dbReference type="InterPro" id="IPR038731">
    <property type="entry name" value="RgtA/B/C-like"/>
</dbReference>
<evidence type="ECO:0000256" key="5">
    <source>
        <dbReference type="ARBA" id="ARBA00022692"/>
    </source>
</evidence>
<keyword evidence="4 10" id="KW-0808">Transferase</keyword>
<evidence type="ECO:0000256" key="6">
    <source>
        <dbReference type="ARBA" id="ARBA00022989"/>
    </source>
</evidence>
<feature type="transmembrane region" description="Helical" evidence="8">
    <location>
        <begin position="116"/>
        <end position="135"/>
    </location>
</feature>
<dbReference type="PANTHER" id="PTHR33908:SF11">
    <property type="entry name" value="MEMBRANE PROTEIN"/>
    <property type="match status" value="1"/>
</dbReference>
<evidence type="ECO:0000256" key="4">
    <source>
        <dbReference type="ARBA" id="ARBA00022679"/>
    </source>
</evidence>
<dbReference type="Proteomes" id="UP000584867">
    <property type="component" value="Unassembled WGS sequence"/>
</dbReference>
<keyword evidence="3" id="KW-0328">Glycosyltransferase</keyword>
<evidence type="ECO:0000256" key="2">
    <source>
        <dbReference type="ARBA" id="ARBA00022475"/>
    </source>
</evidence>
<dbReference type="GO" id="GO:0016763">
    <property type="term" value="F:pentosyltransferase activity"/>
    <property type="evidence" value="ECO:0007669"/>
    <property type="project" value="TreeGrafter"/>
</dbReference>
<sequence>MESLPQALRRSTARLASLPGPVLFAIFFAAIALGHLTLLQLPYFWDEGGYYIPAALDFFHRFTLIPEFTNAHPPLPNIVLGTLWHVTGYHILATRLMICAFAAAAMLAIFRLAQSLLGPSAAVATTLLMAIYPIWFAQSTLAHADIFAAAFTLWAFALYFTTDANEKSRQLWIAVLFSLAALSKETAIVEPAALAAMHLVLLIRDRRSALARRLHSSWMVTLSMPLLPLIAWYGYHHHRTGFTFGNPEYLRYNATANLSAAHIFLSLYYRFLHLAWQRNLWVALVIAIACLFLPLPAENRPQSLSTATLRTIAILVVANWLAFSVLGGALLTRYLLPVYPLILLVCVATWRARTRQWPWLAALTGMSFLTALWISPPTSYAPEDSLTYRDMIVVHQEGIAYIDQHFPDARVLTAWPAAAELVRPDLGYTNRSIRVTPIENFTASEVLKAKQEPDLFDTALVVTTRYTTPELRKYLLQHPDTHRGREFADQRDLSPDEVAAILGGQIVWKDTRDGEWAAVIRFSRSYEALLQPMP</sequence>
<feature type="transmembrane region" description="Helical" evidence="8">
    <location>
        <begin position="141"/>
        <end position="160"/>
    </location>
</feature>
<name>A0A7W7ZUW2_9BACT</name>
<protein>
    <submittedName>
        <fullName evidence="10">4-amino-4-deoxy-L-arabinose transferase-like glycosyltransferase</fullName>
    </submittedName>
</protein>
<keyword evidence="5 8" id="KW-0812">Transmembrane</keyword>
<keyword evidence="6 8" id="KW-1133">Transmembrane helix</keyword>
<comment type="caution">
    <text evidence="10">The sequence shown here is derived from an EMBL/GenBank/DDBJ whole genome shotgun (WGS) entry which is preliminary data.</text>
</comment>
<feature type="transmembrane region" description="Helical" evidence="8">
    <location>
        <begin position="278"/>
        <end position="295"/>
    </location>
</feature>
<accession>A0A7W7ZUW2</accession>
<feature type="domain" description="Glycosyltransferase RgtA/B/C/D-like" evidence="9">
    <location>
        <begin position="72"/>
        <end position="232"/>
    </location>
</feature>
<feature type="transmembrane region" description="Helical" evidence="8">
    <location>
        <begin position="357"/>
        <end position="375"/>
    </location>
</feature>
<feature type="transmembrane region" description="Helical" evidence="8">
    <location>
        <begin position="21"/>
        <end position="45"/>
    </location>
</feature>
<dbReference type="EMBL" id="JACHIO010000031">
    <property type="protein sequence ID" value="MBB5066624.1"/>
    <property type="molecule type" value="Genomic_DNA"/>
</dbReference>
<evidence type="ECO:0000256" key="7">
    <source>
        <dbReference type="ARBA" id="ARBA00023136"/>
    </source>
</evidence>
<dbReference type="PANTHER" id="PTHR33908">
    <property type="entry name" value="MANNOSYLTRANSFERASE YKCB-RELATED"/>
    <property type="match status" value="1"/>
</dbReference>
<proteinExistence type="predicted"/>
<dbReference type="InterPro" id="IPR050297">
    <property type="entry name" value="LipidA_mod_glycosyltrf_83"/>
</dbReference>
<dbReference type="RefSeq" id="WP_184260535.1">
    <property type="nucleotide sequence ID" value="NZ_JACHIO010000031.1"/>
</dbReference>
<feature type="transmembrane region" description="Helical" evidence="8">
    <location>
        <begin position="307"/>
        <end position="328"/>
    </location>
</feature>
<keyword evidence="2" id="KW-1003">Cell membrane</keyword>
<organism evidence="10 11">
    <name type="scientific">Granulicella mallensis</name>
    <dbReference type="NCBI Taxonomy" id="940614"/>
    <lineage>
        <taxon>Bacteria</taxon>
        <taxon>Pseudomonadati</taxon>
        <taxon>Acidobacteriota</taxon>
        <taxon>Terriglobia</taxon>
        <taxon>Terriglobales</taxon>
        <taxon>Acidobacteriaceae</taxon>
        <taxon>Granulicella</taxon>
    </lineage>
</organism>
<evidence type="ECO:0000313" key="10">
    <source>
        <dbReference type="EMBL" id="MBB5066624.1"/>
    </source>
</evidence>